<keyword evidence="6" id="KW-0479">Metal-binding</keyword>
<dbReference type="InterPro" id="IPR009674">
    <property type="entry name" value="Rpa2_dom_4"/>
</dbReference>
<dbReference type="FunFam" id="2.40.270.10:FF:000006">
    <property type="entry name" value="DNA-directed RNA polymerase subunit beta"/>
    <property type="match status" value="1"/>
</dbReference>
<evidence type="ECO:0000259" key="14">
    <source>
        <dbReference type="Pfam" id="PF00562"/>
    </source>
</evidence>
<dbReference type="InterPro" id="IPR037034">
    <property type="entry name" value="RNA_pol_Rpb2_2_sf"/>
</dbReference>
<keyword evidence="9 12" id="KW-0804">Transcription</keyword>
<dbReference type="PANTHER" id="PTHR20856">
    <property type="entry name" value="DNA-DIRECTED RNA POLYMERASE I SUBUNIT 2"/>
    <property type="match status" value="1"/>
</dbReference>
<dbReference type="EMBL" id="GL349452">
    <property type="protein sequence ID" value="KNC48846.1"/>
    <property type="molecule type" value="Genomic_DNA"/>
</dbReference>
<dbReference type="EC" id="2.7.7.6" evidence="12"/>
<protein>
    <recommendedName>
        <fullName evidence="12">DNA-directed RNA polymerase subunit beta</fullName>
        <ecNumber evidence="12">2.7.7.6</ecNumber>
    </recommendedName>
</protein>
<sequence length="1177" mass="130170">MNTAHRVLPLDKVEKNALRAAVVAPHIESFNHFINTAIPAMVKDIQPMYVEAESPAQQSVKLWISSFSVGKPVESASGVANPTALLPSACRERNMSYSAPMHVRIMRSVDGGPPMETAHEVGLLPIMVQSDKCHLKEMSPKELVAVGEEASEAGGYFIVNGREKILRMLIMPRRHYPTAIIRPSFAKRGPQYSQYAVSLRSVRPDCSSVTNNVHYLNNGHVNFRFLLRKREYFVPVAVLLRALMPTTDREMFERLAQGNFDNTYLVSRLEILLCQGQKFALYTQEQALAFLGSRFRPMLYHPRAWTDAEVGRALIRDYVFIHLGDDLRAKYDLTISMVQKLYALVQGHIQPDSSDAANNQEILVVGHLFGAMLRELLEKQLGVIKLGILRAYRRGDSTTDVENAIWFSRLMARSTMDIGKRFAYLMATGNLKSDSGLNMGQVVGYTIMAEKLNVLRFLAHFRCVHRGAFFSEMKTTSVRKLLPENYGFLCPVHTPDGAPCGLLNHLAAKARVVSTEPPPARLLPVLASLGVRMVTDPGVAPLDHVPVFLEGRIVGSVAVEHAAIVADQLRHFKVHGKFHVPATLEIAYVASELPVHLVRSKAAQAPALPAAHGSSSSESDDDAAAPPAGKDAARNVTLPPGQFPGIYLFSGPGRLMRPVTNLREGKQELIGSFEQLYLHVACLPDDILPGITTHKDESPTDMLSVVALLTPFSDFNQSPRNMYQCQMGKQTFGSPSTAYAKRTDNKMYRIRTPQTPIVQTEAHSAYQIDEFPQGMNAIVAVISYTGYDMEDAMIINKQSYERGFAHGSMYKTDLIDLSETSSDEHGIAMFCNIKPGTTDELECKELDADGLPPVGTLLTKGSPYYARLNPVASSVTIVRYKYEEPAYVDQVRVMEPKTAMARNLGLVRVSIKLRYVRNPIIGDKFSSRHGQKGVLSQLWPMENMPFTESGITPDIIINPHAFPSRMTIGMLIEIMAAKSGALYGKFQDATPFSFIDNGHASEFFGEQLRSAGYNYYGSEPMYSGITGTEFSADIFMGVCYWQRLRHLVSDKHQVRATGPVSDLTRQPVKGRKRAGGIRFGEMERDSLIAHGTSFLLQDRLLKCSDAHTAFVCATCGSLAAVSSVQDALTGVISPVCTRTTCKGGVVRELELPYVFRYLVAELGAMGIAMELDVRDLE</sequence>
<dbReference type="Pfam" id="PF04560">
    <property type="entry name" value="RNA_pol_Rpb2_7"/>
    <property type="match status" value="1"/>
</dbReference>
<organism evidence="20 21">
    <name type="scientific">Thecamonas trahens ATCC 50062</name>
    <dbReference type="NCBI Taxonomy" id="461836"/>
    <lineage>
        <taxon>Eukaryota</taxon>
        <taxon>Apusozoa</taxon>
        <taxon>Apusomonadida</taxon>
        <taxon>Apusomonadidae</taxon>
        <taxon>Thecamonas</taxon>
    </lineage>
</organism>
<evidence type="ECO:0000256" key="4">
    <source>
        <dbReference type="ARBA" id="ARBA00022679"/>
    </source>
</evidence>
<dbReference type="OMA" id="FFGVVHY"/>
<dbReference type="Pfam" id="PF04565">
    <property type="entry name" value="RNA_pol_Rpb2_3"/>
    <property type="match status" value="1"/>
</dbReference>
<dbReference type="PROSITE" id="PS01166">
    <property type="entry name" value="RNA_POL_BETA"/>
    <property type="match status" value="1"/>
</dbReference>
<feature type="domain" description="RNA polymerase Rpb2" evidence="16">
    <location>
        <begin position="200"/>
        <end position="362"/>
    </location>
</feature>
<dbReference type="FunFam" id="2.40.270.10:FF:000011">
    <property type="entry name" value="DNA-directed RNA polymerase subunit beta"/>
    <property type="match status" value="1"/>
</dbReference>
<dbReference type="FunFam" id="3.90.1100.10:FF:000008">
    <property type="entry name" value="DNA-directed RNA polymerase subunit beta"/>
    <property type="match status" value="1"/>
</dbReference>
<evidence type="ECO:0000256" key="9">
    <source>
        <dbReference type="ARBA" id="ARBA00023163"/>
    </source>
</evidence>
<gene>
    <name evidence="20" type="ORF">AMSG_04591</name>
</gene>
<evidence type="ECO:0000256" key="10">
    <source>
        <dbReference type="ARBA" id="ARBA00023242"/>
    </source>
</evidence>
<feature type="domain" description="DNA-directed RNA polymerase I subunit RPA2" evidence="19">
    <location>
        <begin position="554"/>
        <end position="591"/>
    </location>
</feature>
<dbReference type="GO" id="GO:0005634">
    <property type="term" value="C:nucleus"/>
    <property type="evidence" value="ECO:0007669"/>
    <property type="project" value="UniProtKB-SubCell"/>
</dbReference>
<dbReference type="InterPro" id="IPR007642">
    <property type="entry name" value="RNA_pol_Rpb2_2"/>
</dbReference>
<dbReference type="GO" id="GO:0008270">
    <property type="term" value="F:zinc ion binding"/>
    <property type="evidence" value="ECO:0007669"/>
    <property type="project" value="UniProtKB-KW"/>
</dbReference>
<dbReference type="GO" id="GO:0003899">
    <property type="term" value="F:DNA-directed RNA polymerase activity"/>
    <property type="evidence" value="ECO:0007669"/>
    <property type="project" value="UniProtKB-EC"/>
</dbReference>
<accession>A0A0L0D9T0</accession>
<dbReference type="GeneID" id="25564128"/>
<evidence type="ECO:0000256" key="11">
    <source>
        <dbReference type="RuleBase" id="RU000434"/>
    </source>
</evidence>
<comment type="function">
    <text evidence="12">DNA-dependent RNA polymerase catalyzes the transcription of DNA into RNA using the four ribonucleoside triphosphates as substrates.</text>
</comment>
<dbReference type="GO" id="GO:0006351">
    <property type="term" value="P:DNA-templated transcription"/>
    <property type="evidence" value="ECO:0007669"/>
    <property type="project" value="InterPro"/>
</dbReference>
<evidence type="ECO:0000256" key="6">
    <source>
        <dbReference type="ARBA" id="ARBA00022723"/>
    </source>
</evidence>
<dbReference type="InterPro" id="IPR037033">
    <property type="entry name" value="DNA-dir_RNAP_su2_hyb_sf"/>
</dbReference>
<dbReference type="GO" id="GO:0032549">
    <property type="term" value="F:ribonucleoside binding"/>
    <property type="evidence" value="ECO:0007669"/>
    <property type="project" value="InterPro"/>
</dbReference>
<dbReference type="Gene3D" id="3.90.1110.10">
    <property type="entry name" value="RNA polymerase Rpb2, domain 2"/>
    <property type="match status" value="1"/>
</dbReference>
<dbReference type="Pfam" id="PF00562">
    <property type="entry name" value="RNA_pol_Rpb2_6"/>
    <property type="match status" value="1"/>
</dbReference>
<dbReference type="Pfam" id="PF04563">
    <property type="entry name" value="RNA_pol_Rpb2_1"/>
    <property type="match status" value="1"/>
</dbReference>
<evidence type="ECO:0000256" key="8">
    <source>
        <dbReference type="ARBA" id="ARBA00022833"/>
    </source>
</evidence>
<evidence type="ECO:0000259" key="18">
    <source>
        <dbReference type="Pfam" id="PF04565"/>
    </source>
</evidence>
<dbReference type="GO" id="GO:0000428">
    <property type="term" value="C:DNA-directed RNA polymerase complex"/>
    <property type="evidence" value="ECO:0007669"/>
    <property type="project" value="UniProtKB-KW"/>
</dbReference>
<dbReference type="Proteomes" id="UP000054408">
    <property type="component" value="Unassembled WGS sequence"/>
</dbReference>
<feature type="domain" description="RNA polymerase Rpb2" evidence="15">
    <location>
        <begin position="1075"/>
        <end position="1172"/>
    </location>
</feature>
<dbReference type="Pfam" id="PF04561">
    <property type="entry name" value="RNA_pol_Rpb2_2"/>
    <property type="match status" value="1"/>
</dbReference>
<dbReference type="Gene3D" id="3.90.1100.10">
    <property type="match status" value="2"/>
</dbReference>
<feature type="domain" description="RNA polymerase Rpb2" evidence="18">
    <location>
        <begin position="448"/>
        <end position="512"/>
    </location>
</feature>
<evidence type="ECO:0000259" key="17">
    <source>
        <dbReference type="Pfam" id="PF04563"/>
    </source>
</evidence>
<reference evidence="20 21" key="1">
    <citation type="submission" date="2010-05" db="EMBL/GenBank/DDBJ databases">
        <title>The Genome Sequence of Thecamonas trahens ATCC 50062.</title>
        <authorList>
            <consortium name="The Broad Institute Genome Sequencing Platform"/>
            <person name="Russ C."/>
            <person name="Cuomo C."/>
            <person name="Shea T."/>
            <person name="Young S.K."/>
            <person name="Zeng Q."/>
            <person name="Koehrsen M."/>
            <person name="Haas B."/>
            <person name="Borodovsky M."/>
            <person name="Guigo R."/>
            <person name="Alvarado L."/>
            <person name="Berlin A."/>
            <person name="Bochicchio J."/>
            <person name="Borenstein D."/>
            <person name="Chapman S."/>
            <person name="Chen Z."/>
            <person name="Freedman E."/>
            <person name="Gellesch M."/>
            <person name="Goldberg J."/>
            <person name="Griggs A."/>
            <person name="Gujja S."/>
            <person name="Heilman E."/>
            <person name="Heiman D."/>
            <person name="Hepburn T."/>
            <person name="Howarth C."/>
            <person name="Jen D."/>
            <person name="Larson L."/>
            <person name="Mehta T."/>
            <person name="Park D."/>
            <person name="Pearson M."/>
            <person name="Roberts A."/>
            <person name="Saif S."/>
            <person name="Shenoy N."/>
            <person name="Sisk P."/>
            <person name="Stolte C."/>
            <person name="Sykes S."/>
            <person name="Thomson T."/>
            <person name="Walk T."/>
            <person name="White J."/>
            <person name="Yandava C."/>
            <person name="Burger G."/>
            <person name="Gray M.W."/>
            <person name="Holland P.W.H."/>
            <person name="King N."/>
            <person name="Lang F.B.F."/>
            <person name="Roger A.J."/>
            <person name="Ruiz-Trillo I."/>
            <person name="Lander E."/>
            <person name="Nusbaum C."/>
        </authorList>
    </citation>
    <scope>NUCLEOTIDE SEQUENCE [LARGE SCALE GENOMIC DNA]</scope>
    <source>
        <strain evidence="20 21">ATCC 50062</strain>
    </source>
</reference>
<proteinExistence type="inferred from homology"/>
<dbReference type="RefSeq" id="XP_013758266.1">
    <property type="nucleotide sequence ID" value="XM_013902812.1"/>
</dbReference>
<keyword evidence="10" id="KW-0539">Nucleus</keyword>
<keyword evidence="5 12" id="KW-0548">Nucleotidyltransferase</keyword>
<evidence type="ECO:0000259" key="15">
    <source>
        <dbReference type="Pfam" id="PF04560"/>
    </source>
</evidence>
<dbReference type="FunFam" id="3.90.1110.10:FF:000007">
    <property type="entry name" value="DNA-directed RNA polymerase subunit beta"/>
    <property type="match status" value="1"/>
</dbReference>
<dbReference type="AlphaFoldDB" id="A0A0L0D9T0"/>
<evidence type="ECO:0000256" key="5">
    <source>
        <dbReference type="ARBA" id="ARBA00022695"/>
    </source>
</evidence>
<feature type="compositionally biased region" description="Low complexity" evidence="13">
    <location>
        <begin position="608"/>
        <end position="617"/>
    </location>
</feature>
<dbReference type="Gene3D" id="3.90.1800.10">
    <property type="entry name" value="RNA polymerase alpha subunit dimerisation domain"/>
    <property type="match status" value="1"/>
</dbReference>
<evidence type="ECO:0000313" key="21">
    <source>
        <dbReference type="Proteomes" id="UP000054408"/>
    </source>
</evidence>
<dbReference type="OrthoDB" id="10248617at2759"/>
<dbReference type="InterPro" id="IPR007645">
    <property type="entry name" value="RNA_pol_Rpb2_3"/>
</dbReference>
<dbReference type="Gene3D" id="2.40.50.150">
    <property type="match status" value="1"/>
</dbReference>
<feature type="region of interest" description="Disordered" evidence="13">
    <location>
        <begin position="608"/>
        <end position="637"/>
    </location>
</feature>
<dbReference type="InterPro" id="IPR007121">
    <property type="entry name" value="RNA_pol_bsu_CS"/>
</dbReference>
<keyword evidence="7" id="KW-0863">Zinc-finger</keyword>
<evidence type="ECO:0000256" key="13">
    <source>
        <dbReference type="SAM" id="MobiDB-lite"/>
    </source>
</evidence>
<dbReference type="GO" id="GO:0003677">
    <property type="term" value="F:DNA binding"/>
    <property type="evidence" value="ECO:0007669"/>
    <property type="project" value="InterPro"/>
</dbReference>
<evidence type="ECO:0000259" key="19">
    <source>
        <dbReference type="Pfam" id="PF06883"/>
    </source>
</evidence>
<keyword evidence="8" id="KW-0862">Zinc</keyword>
<dbReference type="SUPFAM" id="SSF64484">
    <property type="entry name" value="beta and beta-prime subunits of DNA dependent RNA-polymerase"/>
    <property type="match status" value="1"/>
</dbReference>
<dbReference type="Pfam" id="PF06883">
    <property type="entry name" value="RNA_pol_Rpa2_4"/>
    <property type="match status" value="1"/>
</dbReference>
<keyword evidence="21" id="KW-1185">Reference proteome</keyword>
<keyword evidence="3 12" id="KW-0240">DNA-directed RNA polymerase</keyword>
<comment type="subcellular location">
    <subcellularLocation>
        <location evidence="1">Nucleus</location>
    </subcellularLocation>
</comment>
<evidence type="ECO:0000256" key="2">
    <source>
        <dbReference type="ARBA" id="ARBA00006835"/>
    </source>
</evidence>
<dbReference type="CDD" id="cd00653">
    <property type="entry name" value="RNA_pol_B_RPB2"/>
    <property type="match status" value="1"/>
</dbReference>
<dbReference type="InterPro" id="IPR015712">
    <property type="entry name" value="DNA-dir_RNA_pol_su2"/>
</dbReference>
<dbReference type="InterPro" id="IPR014724">
    <property type="entry name" value="RNA_pol_RPB2_OB-fold"/>
</dbReference>
<name>A0A0L0D9T0_THETB</name>
<comment type="catalytic activity">
    <reaction evidence="12">
        <text>RNA(n) + a ribonucleoside 5'-triphosphate = RNA(n+1) + diphosphate</text>
        <dbReference type="Rhea" id="RHEA:21248"/>
        <dbReference type="Rhea" id="RHEA-COMP:14527"/>
        <dbReference type="Rhea" id="RHEA-COMP:17342"/>
        <dbReference type="ChEBI" id="CHEBI:33019"/>
        <dbReference type="ChEBI" id="CHEBI:61557"/>
        <dbReference type="ChEBI" id="CHEBI:140395"/>
        <dbReference type="EC" id="2.7.7.6"/>
    </reaction>
</comment>
<dbReference type="InterPro" id="IPR007641">
    <property type="entry name" value="RNA_pol_Rpb2_7"/>
</dbReference>
<dbReference type="eggNOG" id="KOG0216">
    <property type="taxonomic scope" value="Eukaryota"/>
</dbReference>
<evidence type="ECO:0000259" key="16">
    <source>
        <dbReference type="Pfam" id="PF04561"/>
    </source>
</evidence>
<evidence type="ECO:0000256" key="12">
    <source>
        <dbReference type="RuleBase" id="RU363031"/>
    </source>
</evidence>
<dbReference type="InterPro" id="IPR007120">
    <property type="entry name" value="DNA-dir_RNAP_su2_dom"/>
</dbReference>
<keyword evidence="4 12" id="KW-0808">Transferase</keyword>
<dbReference type="InterPro" id="IPR007644">
    <property type="entry name" value="RNA_pol_bsu_protrusion"/>
</dbReference>
<evidence type="ECO:0000256" key="1">
    <source>
        <dbReference type="ARBA" id="ARBA00004123"/>
    </source>
</evidence>
<evidence type="ECO:0000313" key="20">
    <source>
        <dbReference type="EMBL" id="KNC48846.1"/>
    </source>
</evidence>
<comment type="similarity">
    <text evidence="2 11">Belongs to the RNA polymerase beta chain family.</text>
</comment>
<evidence type="ECO:0000256" key="7">
    <source>
        <dbReference type="ARBA" id="ARBA00022771"/>
    </source>
</evidence>
<feature type="domain" description="DNA-directed RNA polymerase subunit 2 hybrid-binding" evidence="14">
    <location>
        <begin position="707"/>
        <end position="1073"/>
    </location>
</feature>
<dbReference type="STRING" id="461836.A0A0L0D9T0"/>
<feature type="domain" description="RNA polymerase beta subunit protrusion" evidence="17">
    <location>
        <begin position="22"/>
        <end position="396"/>
    </location>
</feature>
<dbReference type="Gene3D" id="2.40.270.10">
    <property type="entry name" value="DNA-directed RNA polymerase, subunit 2, domain 6"/>
    <property type="match status" value="1"/>
</dbReference>
<evidence type="ECO:0000256" key="3">
    <source>
        <dbReference type="ARBA" id="ARBA00022478"/>
    </source>
</evidence>